<sequence>MDQDQTQEKKGYYTRETGKKEDHPLKLINYCNDFLVRRTCQLGNKCQERHISYQQLRRELKKVQGPYKKHLCKLYEQGGKCPTPKFYCLFAHGEEDVWGSKPGDKASDKINDAKYDQKNQQNKEFFQADLLEQNQNQRKKNKRGGAMKNNKEQIEKEEIEGKNQNKVQSLKFNIKTQCLEPVLIEREAKNKKKNKNKEKNLLKKFAQEMNGPGQEGVFQIQGKNQKKNNNLNLKKGGNQFQQLKQNQNQKQSQNKPKNKKGKSENQVKRNPKLKSGIVQIDTDLFLQEHLMGGKPLQYDQQSISDGQIRDYEDFADLDHEHQKDIDDQSGDFVTDSEEYVSDSGEELENEDDLFDDEFLNNDGSEISLNQGDFEYFSEQFQNLRVDNDDDEDYVDYLDDQDEDECSDEIKFKNKNKNTNKQKKQPKNLKQKKQNKQFKDEGDLKVVGQKEKQAENQAQIQEQKNNFKADFPKISEPQSSTSQKDFDFYNSSNSSSSISSSLSDNETSKKNFSKKYPSKEKQRQYQKEKKNQKKKEKKISKNQEQQVQQQKKEVEQKKQDEEGENKNKKGEEQNNQVFKKTKLIKNKQLLNQNQNKVTEFQNLEKKCANDIIDSDILQEPIQQIIDEKIQQQQKFQREKLSNQQLEHSKNDVILNQDQLKKLLKQNKLQNKGQKNKQNSLNNQGLNLAEKISVFCFLFFKDGNDPNIEKYVEFLEKQLVQNGFLWEEFELKKKKILYSPKINKDKLKQQQKCQFYQEVSVKRETGIKLLQLNMIKNSKYSIHFKVMPSPEIQIVFSNPIKIKQSINNLSFLSDKNEICYVYGSKLEQPESYHNEYKLYDLKKTHNSTKILENVVTSMLNNHIMYPEQNQDQGETIGQITLGVRDEDRILEGIYCPKNVTETFFTILRKRFNDTLPSINQFVQKNSYRVVVPNHDNTQFYPILNCNVHVLSICRPQKQLNKLFQGKSGGFLERIEEGSWPISSFKLFQLYQKGYVSEAQLEEGLKQYDNRYFYVISRKIDTNYKNNQHFDKKQDSYFEEHVIQSSSSENSDEEDDQDYKFYQQVGGSEQSE</sequence>
<feature type="compositionally biased region" description="Low complexity" evidence="2">
    <location>
        <begin position="489"/>
        <end position="504"/>
    </location>
</feature>
<keyword evidence="5" id="KW-1185">Reference proteome</keyword>
<feature type="compositionally biased region" description="Basic residues" evidence="2">
    <location>
        <begin position="529"/>
        <end position="539"/>
    </location>
</feature>
<feature type="compositionally biased region" description="Basic residues" evidence="2">
    <location>
        <begin position="412"/>
        <end position="435"/>
    </location>
</feature>
<feature type="compositionally biased region" description="Acidic residues" evidence="2">
    <location>
        <begin position="334"/>
        <end position="359"/>
    </location>
</feature>
<feature type="region of interest" description="Disordered" evidence="2">
    <location>
        <begin position="1038"/>
        <end position="1069"/>
    </location>
</feature>
<feature type="compositionally biased region" description="Low complexity" evidence="2">
    <location>
        <begin position="243"/>
        <end position="255"/>
    </location>
</feature>
<feature type="compositionally biased region" description="Basic and acidic residues" evidence="2">
    <location>
        <begin position="549"/>
        <end position="571"/>
    </location>
</feature>
<keyword evidence="1" id="KW-0862">Zinc</keyword>
<dbReference type="AlphaFoldDB" id="A0A0V0QN38"/>
<gene>
    <name evidence="4" type="ORF">PPERSA_12678</name>
</gene>
<feature type="domain" description="C3H1-type" evidence="3">
    <location>
        <begin position="66"/>
        <end position="95"/>
    </location>
</feature>
<dbReference type="Gene3D" id="3.30.1370.210">
    <property type="match status" value="1"/>
</dbReference>
<name>A0A0V0QN38_PSEPJ</name>
<keyword evidence="1" id="KW-0479">Metal-binding</keyword>
<evidence type="ECO:0000259" key="3">
    <source>
        <dbReference type="PROSITE" id="PS50103"/>
    </source>
</evidence>
<protein>
    <recommendedName>
        <fullName evidence="3">C3H1-type domain-containing protein</fullName>
    </recommendedName>
</protein>
<organism evidence="4 5">
    <name type="scientific">Pseudocohnilembus persalinus</name>
    <name type="common">Ciliate</name>
    <dbReference type="NCBI Taxonomy" id="266149"/>
    <lineage>
        <taxon>Eukaryota</taxon>
        <taxon>Sar</taxon>
        <taxon>Alveolata</taxon>
        <taxon>Ciliophora</taxon>
        <taxon>Intramacronucleata</taxon>
        <taxon>Oligohymenophorea</taxon>
        <taxon>Scuticociliatia</taxon>
        <taxon>Philasterida</taxon>
        <taxon>Pseudocohnilembidae</taxon>
        <taxon>Pseudocohnilembus</taxon>
    </lineage>
</organism>
<dbReference type="EMBL" id="LDAU01000130">
    <property type="protein sequence ID" value="KRX03548.1"/>
    <property type="molecule type" value="Genomic_DNA"/>
</dbReference>
<dbReference type="Proteomes" id="UP000054937">
    <property type="component" value="Unassembled WGS sequence"/>
</dbReference>
<accession>A0A0V0QN38</accession>
<dbReference type="InterPro" id="IPR000571">
    <property type="entry name" value="Znf_CCCH"/>
</dbReference>
<keyword evidence="1" id="KW-0863">Zinc-finger</keyword>
<feature type="compositionally biased region" description="Basic and acidic residues" evidence="2">
    <location>
        <begin position="436"/>
        <end position="453"/>
    </location>
</feature>
<feature type="zinc finger region" description="C3H1-type" evidence="1">
    <location>
        <begin position="66"/>
        <end position="95"/>
    </location>
</feature>
<evidence type="ECO:0000256" key="1">
    <source>
        <dbReference type="PROSITE-ProRule" id="PRU00723"/>
    </source>
</evidence>
<feature type="compositionally biased region" description="Basic and acidic residues" evidence="2">
    <location>
        <begin position="516"/>
        <end position="528"/>
    </location>
</feature>
<comment type="caution">
    <text evidence="4">The sequence shown here is derived from an EMBL/GenBank/DDBJ whole genome shotgun (WGS) entry which is preliminary data.</text>
</comment>
<feature type="region of interest" description="Disordered" evidence="2">
    <location>
        <begin position="400"/>
        <end position="579"/>
    </location>
</feature>
<reference evidence="4 5" key="1">
    <citation type="journal article" date="2015" name="Sci. Rep.">
        <title>Genome of the facultative scuticociliatosis pathogen Pseudocohnilembus persalinus provides insight into its virulence through horizontal gene transfer.</title>
        <authorList>
            <person name="Xiong J."/>
            <person name="Wang G."/>
            <person name="Cheng J."/>
            <person name="Tian M."/>
            <person name="Pan X."/>
            <person name="Warren A."/>
            <person name="Jiang C."/>
            <person name="Yuan D."/>
            <person name="Miao W."/>
        </authorList>
    </citation>
    <scope>NUCLEOTIDE SEQUENCE [LARGE SCALE GENOMIC DNA]</scope>
    <source>
        <strain evidence="4">36N120E</strain>
    </source>
</reference>
<feature type="region of interest" description="Disordered" evidence="2">
    <location>
        <begin position="243"/>
        <end position="274"/>
    </location>
</feature>
<evidence type="ECO:0000256" key="2">
    <source>
        <dbReference type="SAM" id="MobiDB-lite"/>
    </source>
</evidence>
<evidence type="ECO:0000313" key="5">
    <source>
        <dbReference type="Proteomes" id="UP000054937"/>
    </source>
</evidence>
<dbReference type="PROSITE" id="PS50103">
    <property type="entry name" value="ZF_C3H1"/>
    <property type="match status" value="1"/>
</dbReference>
<feature type="region of interest" description="Disordered" evidence="2">
    <location>
        <begin position="322"/>
        <end position="366"/>
    </location>
</feature>
<dbReference type="OMA" id="PYKKHLC"/>
<dbReference type="OrthoDB" id="10684450at2759"/>
<evidence type="ECO:0000313" key="4">
    <source>
        <dbReference type="EMBL" id="KRX03548.1"/>
    </source>
</evidence>
<feature type="compositionally biased region" description="Polar residues" evidence="2">
    <location>
        <begin position="454"/>
        <end position="463"/>
    </location>
</feature>
<dbReference type="InParanoid" id="A0A0V0QN38"/>
<proteinExistence type="predicted"/>
<dbReference type="GO" id="GO:0008270">
    <property type="term" value="F:zinc ion binding"/>
    <property type="evidence" value="ECO:0007669"/>
    <property type="project" value="UniProtKB-KW"/>
</dbReference>